<dbReference type="Proteomes" id="UP000712281">
    <property type="component" value="Unassembled WGS sequence"/>
</dbReference>
<accession>A0A8S9G702</accession>
<name>A0A8S9G702_BRACR</name>
<dbReference type="EMBL" id="QGKW02002005">
    <property type="protein sequence ID" value="KAF2541039.1"/>
    <property type="molecule type" value="Genomic_DNA"/>
</dbReference>
<gene>
    <name evidence="1" type="ORF">F2Q68_00029387</name>
</gene>
<dbReference type="AlphaFoldDB" id="A0A8S9G702"/>
<sequence>MKKDETFFIPGEPSCLRIERGRDEDGVTRPLLVNFIQSSVILSDDEDFLLMLLSHCAYDHSLATNLTA</sequence>
<organism evidence="1 2">
    <name type="scientific">Brassica cretica</name>
    <name type="common">Mustard</name>
    <dbReference type="NCBI Taxonomy" id="69181"/>
    <lineage>
        <taxon>Eukaryota</taxon>
        <taxon>Viridiplantae</taxon>
        <taxon>Streptophyta</taxon>
        <taxon>Embryophyta</taxon>
        <taxon>Tracheophyta</taxon>
        <taxon>Spermatophyta</taxon>
        <taxon>Magnoliopsida</taxon>
        <taxon>eudicotyledons</taxon>
        <taxon>Gunneridae</taxon>
        <taxon>Pentapetalae</taxon>
        <taxon>rosids</taxon>
        <taxon>malvids</taxon>
        <taxon>Brassicales</taxon>
        <taxon>Brassicaceae</taxon>
        <taxon>Brassiceae</taxon>
        <taxon>Brassica</taxon>
    </lineage>
</organism>
<reference evidence="1" key="1">
    <citation type="submission" date="2019-12" db="EMBL/GenBank/DDBJ databases">
        <title>Genome sequencing and annotation of Brassica cretica.</title>
        <authorList>
            <person name="Studholme D.J."/>
            <person name="Sarris P.F."/>
        </authorList>
    </citation>
    <scope>NUCLEOTIDE SEQUENCE</scope>
    <source>
        <strain evidence="1">PFS-001/15</strain>
        <tissue evidence="1">Leaf</tissue>
    </source>
</reference>
<evidence type="ECO:0000313" key="1">
    <source>
        <dbReference type="EMBL" id="KAF2541039.1"/>
    </source>
</evidence>
<proteinExistence type="predicted"/>
<evidence type="ECO:0000313" key="2">
    <source>
        <dbReference type="Proteomes" id="UP000712281"/>
    </source>
</evidence>
<comment type="caution">
    <text evidence="1">The sequence shown here is derived from an EMBL/GenBank/DDBJ whole genome shotgun (WGS) entry which is preliminary data.</text>
</comment>
<protein>
    <submittedName>
        <fullName evidence="1">Uncharacterized protein</fullName>
    </submittedName>
</protein>